<protein>
    <submittedName>
        <fullName evidence="1">Uncharacterized protein</fullName>
    </submittedName>
</protein>
<name>A2G2L0_TRIV3</name>
<dbReference type="GO" id="GO:0005680">
    <property type="term" value="C:anaphase-promoting complex"/>
    <property type="evidence" value="ECO:0000318"/>
    <property type="project" value="GO_Central"/>
</dbReference>
<dbReference type="SUPFAM" id="SSF50978">
    <property type="entry name" value="WD40 repeat-like"/>
    <property type="match status" value="1"/>
</dbReference>
<dbReference type="GO" id="GO:1990757">
    <property type="term" value="F:ubiquitin ligase activator activity"/>
    <property type="evidence" value="ECO:0000318"/>
    <property type="project" value="GO_Central"/>
</dbReference>
<dbReference type="KEGG" id="tva:4746266"/>
<dbReference type="InterPro" id="IPR039694">
    <property type="entry name" value="WDR11"/>
</dbReference>
<dbReference type="PANTHER" id="PTHR14593">
    <property type="entry name" value="WD REPEAT-CONTAINING PROTEIN 11"/>
    <property type="match status" value="1"/>
</dbReference>
<dbReference type="STRING" id="5722.A2G2L0"/>
<keyword evidence="2" id="KW-1185">Reference proteome</keyword>
<dbReference type="InterPro" id="IPR036322">
    <property type="entry name" value="WD40_repeat_dom_sf"/>
</dbReference>
<dbReference type="VEuPathDB" id="TrichDB:TVAGG3_0285930"/>
<dbReference type="EMBL" id="DS114289">
    <property type="protein sequence ID" value="EAX88606.1"/>
    <property type="molecule type" value="Genomic_DNA"/>
</dbReference>
<dbReference type="VEuPathDB" id="TrichDB:TVAG_425440"/>
<dbReference type="InParanoid" id="A2G2L0"/>
<sequence length="896" mass="100831">MDIYQILPSFAPQYVKENKDALDWGTNNVIAFASGCSVHFAYFDGVKFDRICSAEMSESPVTAISMRPNCTEVAIADLNQKIFIFDYATRKITATFKSPRIAAFCQYIQCHDEYLLALDKNRRLFCLSFITKDNNVEQKTTNIEWELVLPREYQRFSIDQQTKKYIIFGGNTNVFSIYKIDKPNIKPTSFYDTVSINDANDEIINFVEWSLHINGIAFVVTNTQIYMFHLESQSVVPIASHRHVTSPYSYICQLNDNSRVLIAFHKSGSIDILHSDNDYDYYVSHERQSREGKNSIVSALSSPLNGSLIVLYVQDVGLEIFDADKFRTTVVFPIYPSDITTFDSDGEMYALGTSAGFIIFGSIRESNDFKRYKVSQNKINFVALDITKSRIYYHSEESIGIIDIARHQVLPLPSRGFLPTRCISNHNGAFVVQRGPSSIGVFINGKESTVLFKTDICDVIVDNESSDGTSGTFVTLLKTGEIYFHEYSPTKGVERTSGLRPHGVNSIPTAFAVSDIGYVTAFDNGTLLFFRKEAKTCTNIQTNFVSIRNLMFVGESLFGIGDNSTFFELRNEKVVTFAIRVLDYKFVNGKLILAKCPDGVVRFYRSLDLAPLSSVTKMLKMPSEPDIIERFTSFPGKPSPENKRALTCVGRDVWNILAKSDILRLQSLCCFGNCRIELICHKILASLECDLPEFGMQKLASYLFVGEYDEAADYILKTNTSKNFLIASLAAAVLTLFGDVKLSDKSAARIKACATSMLDSQRFIEAAVLLRAGGFDELAFNLLLESRQIELAKKFCRSMLSGVEKSEAIFKLGVSYYVAGELESATLCFASSGEFHPCLFTMICMGANVDAYYIMQYLDENKMLSEMQQKFYSLMQDVPKLDDLRKSILDKFVPPK</sequence>
<reference evidence="1" key="2">
    <citation type="journal article" date="2007" name="Science">
        <title>Draft genome sequence of the sexually transmitted pathogen Trichomonas vaginalis.</title>
        <authorList>
            <person name="Carlton J.M."/>
            <person name="Hirt R.P."/>
            <person name="Silva J.C."/>
            <person name="Delcher A.L."/>
            <person name="Schatz M."/>
            <person name="Zhao Q."/>
            <person name="Wortman J.R."/>
            <person name="Bidwell S.L."/>
            <person name="Alsmark U.C.M."/>
            <person name="Besteiro S."/>
            <person name="Sicheritz-Ponten T."/>
            <person name="Noel C.J."/>
            <person name="Dacks J.B."/>
            <person name="Foster P.G."/>
            <person name="Simillion C."/>
            <person name="Van de Peer Y."/>
            <person name="Miranda-Saavedra D."/>
            <person name="Barton G.J."/>
            <person name="Westrop G.D."/>
            <person name="Mueller S."/>
            <person name="Dessi D."/>
            <person name="Fiori P.L."/>
            <person name="Ren Q."/>
            <person name="Paulsen I."/>
            <person name="Zhang H."/>
            <person name="Bastida-Corcuera F.D."/>
            <person name="Simoes-Barbosa A."/>
            <person name="Brown M.T."/>
            <person name="Hayes R.D."/>
            <person name="Mukherjee M."/>
            <person name="Okumura C.Y."/>
            <person name="Schneider R."/>
            <person name="Smith A.J."/>
            <person name="Vanacova S."/>
            <person name="Villalvazo M."/>
            <person name="Haas B.J."/>
            <person name="Pertea M."/>
            <person name="Feldblyum T.V."/>
            <person name="Utterback T.R."/>
            <person name="Shu C.L."/>
            <person name="Osoegawa K."/>
            <person name="de Jong P.J."/>
            <person name="Hrdy I."/>
            <person name="Horvathova L."/>
            <person name="Zubacova Z."/>
            <person name="Dolezal P."/>
            <person name="Malik S.B."/>
            <person name="Logsdon J.M. Jr."/>
            <person name="Henze K."/>
            <person name="Gupta A."/>
            <person name="Wang C.C."/>
            <person name="Dunne R.L."/>
            <person name="Upcroft J.A."/>
            <person name="Upcroft P."/>
            <person name="White O."/>
            <person name="Salzberg S.L."/>
            <person name="Tang P."/>
            <person name="Chiu C.-H."/>
            <person name="Lee Y.-S."/>
            <person name="Embley T.M."/>
            <person name="Coombs G.H."/>
            <person name="Mottram J.C."/>
            <person name="Tachezy J."/>
            <person name="Fraser-Liggett C.M."/>
            <person name="Johnson P.J."/>
        </authorList>
    </citation>
    <scope>NUCLEOTIDE SEQUENCE [LARGE SCALE GENOMIC DNA]</scope>
    <source>
        <strain evidence="1">G3</strain>
    </source>
</reference>
<dbReference type="RefSeq" id="XP_001301536.1">
    <property type="nucleotide sequence ID" value="XM_001301535.1"/>
</dbReference>
<accession>A2G2L0</accession>
<dbReference type="AlphaFoldDB" id="A2G2L0"/>
<dbReference type="GO" id="GO:0031145">
    <property type="term" value="P:anaphase-promoting complex-dependent catabolic process"/>
    <property type="evidence" value="ECO:0000318"/>
    <property type="project" value="GO_Central"/>
</dbReference>
<organism evidence="1 2">
    <name type="scientific">Trichomonas vaginalis (strain ATCC PRA-98 / G3)</name>
    <dbReference type="NCBI Taxonomy" id="412133"/>
    <lineage>
        <taxon>Eukaryota</taxon>
        <taxon>Metamonada</taxon>
        <taxon>Parabasalia</taxon>
        <taxon>Trichomonadida</taxon>
        <taxon>Trichomonadidae</taxon>
        <taxon>Trichomonas</taxon>
    </lineage>
</organism>
<dbReference type="PANTHER" id="PTHR14593:SF5">
    <property type="entry name" value="WD REPEAT-CONTAINING PROTEIN 11"/>
    <property type="match status" value="1"/>
</dbReference>
<evidence type="ECO:0000313" key="2">
    <source>
        <dbReference type="Proteomes" id="UP000001542"/>
    </source>
</evidence>
<gene>
    <name evidence="1" type="ORF">TVAG_425440</name>
</gene>
<dbReference type="Proteomes" id="UP000001542">
    <property type="component" value="Unassembled WGS sequence"/>
</dbReference>
<dbReference type="GO" id="GO:1905786">
    <property type="term" value="P:positive regulation of anaphase-promoting complex-dependent catabolic process"/>
    <property type="evidence" value="ECO:0000318"/>
    <property type="project" value="GO_Central"/>
</dbReference>
<evidence type="ECO:0000313" key="1">
    <source>
        <dbReference type="EMBL" id="EAX88606.1"/>
    </source>
</evidence>
<dbReference type="Gene3D" id="2.130.10.10">
    <property type="entry name" value="YVTN repeat-like/Quinoprotein amine dehydrogenase"/>
    <property type="match status" value="1"/>
</dbReference>
<dbReference type="SUPFAM" id="SSF101908">
    <property type="entry name" value="Putative isomerase YbhE"/>
    <property type="match status" value="1"/>
</dbReference>
<dbReference type="InterPro" id="IPR015943">
    <property type="entry name" value="WD40/YVTN_repeat-like_dom_sf"/>
</dbReference>
<reference evidence="1" key="1">
    <citation type="submission" date="2006-10" db="EMBL/GenBank/DDBJ databases">
        <authorList>
            <person name="Amadeo P."/>
            <person name="Zhao Q."/>
            <person name="Wortman J."/>
            <person name="Fraser-Liggett C."/>
            <person name="Carlton J."/>
        </authorList>
    </citation>
    <scope>NUCLEOTIDE SEQUENCE</scope>
    <source>
        <strain evidence="1">G3</strain>
    </source>
</reference>
<dbReference type="GO" id="GO:0010997">
    <property type="term" value="F:anaphase-promoting complex binding"/>
    <property type="evidence" value="ECO:0000318"/>
    <property type="project" value="GO_Central"/>
</dbReference>
<proteinExistence type="predicted"/>